<dbReference type="SMART" id="SM00205">
    <property type="entry name" value="THN"/>
    <property type="match status" value="1"/>
</dbReference>
<comment type="caution">
    <text evidence="3">The sequence shown here is derived from an EMBL/GenBank/DDBJ whole genome shotgun (WGS) entry which is preliminary data.</text>
</comment>
<keyword evidence="4" id="KW-1185">Reference proteome</keyword>
<dbReference type="InParanoid" id="A0A4Q1BCZ3"/>
<dbReference type="STRING" id="5217.A0A4Q1BCZ3"/>
<feature type="region of interest" description="Disordered" evidence="1">
    <location>
        <begin position="328"/>
        <end position="441"/>
    </location>
</feature>
<sequence>MFLLNLLLPLLLLFYTPVQARQITVKNSCGTTLWPALFTGGSVIPSQTTGWELSPGNSTQFQVDDGWTSGRVWARTGCVQGPQGLTCLTGGCGVGTGGNLTCSATGAPPATLAEFTLSPSGVDNYDISLVDGFNVPLNIYPSVTSCPAPQCQININALCPSILRSGLDTNGLNLGCMSACDVGLGGELYGNRACCSGGYNDPTLCAICGVDYYHVFKDNCPMAYGYAYDEKTGTALWTCPSSSTLSDYTVEFCPNQSDYVGSSEPSDKYSSDTATCSSSVTSGPTFSLPPVPTPVTIRGQYVATPTKGVGSLVPSQSFGSHSYDFGQVSSTSSVSQGGGVPTASISSSAWNHGGGGGGGGGSSSQGGGGGGGETTITMYVPTPVGPPTTTVTVTEHDHDSQGSSSSRSQSGVIAVETTSTKGFGGGSYLAAEGCKRKVSDS</sequence>
<feature type="compositionally biased region" description="Gly residues" evidence="1">
    <location>
        <begin position="352"/>
        <end position="373"/>
    </location>
</feature>
<dbReference type="InterPro" id="IPR001938">
    <property type="entry name" value="Thaumatin"/>
</dbReference>
<dbReference type="EMBL" id="SDIL01000113">
    <property type="protein sequence ID" value="RXK35977.1"/>
    <property type="molecule type" value="Genomic_DNA"/>
</dbReference>
<evidence type="ECO:0000256" key="1">
    <source>
        <dbReference type="SAM" id="MobiDB-lite"/>
    </source>
</evidence>
<dbReference type="PROSITE" id="PS51367">
    <property type="entry name" value="THAUMATIN_2"/>
    <property type="match status" value="1"/>
</dbReference>
<dbReference type="VEuPathDB" id="FungiDB:TREMEDRAFT_35226"/>
<feature type="chain" id="PRO_5020272213" description="Thaumatin family protein" evidence="2">
    <location>
        <begin position="21"/>
        <end position="441"/>
    </location>
</feature>
<evidence type="ECO:0000313" key="3">
    <source>
        <dbReference type="EMBL" id="RXK35977.1"/>
    </source>
</evidence>
<feature type="compositionally biased region" description="Polar residues" evidence="1">
    <location>
        <begin position="271"/>
        <end position="285"/>
    </location>
</feature>
<dbReference type="InterPro" id="IPR037176">
    <property type="entry name" value="Osmotin/thaumatin-like_sf"/>
</dbReference>
<dbReference type="Pfam" id="PF00314">
    <property type="entry name" value="Thaumatin"/>
    <property type="match status" value="1"/>
</dbReference>
<dbReference type="Proteomes" id="UP000289152">
    <property type="component" value="Unassembled WGS sequence"/>
</dbReference>
<protein>
    <recommendedName>
        <fullName evidence="5">Thaumatin family protein</fullName>
    </recommendedName>
</protein>
<dbReference type="Gene3D" id="2.60.110.10">
    <property type="entry name" value="Thaumatin"/>
    <property type="match status" value="1"/>
</dbReference>
<reference evidence="3 4" key="1">
    <citation type="submission" date="2016-06" db="EMBL/GenBank/DDBJ databases">
        <title>Evolution of pathogenesis and genome organization in the Tremellales.</title>
        <authorList>
            <person name="Cuomo C."/>
            <person name="Litvintseva A."/>
            <person name="Heitman J."/>
            <person name="Chen Y."/>
            <person name="Sun S."/>
            <person name="Springer D."/>
            <person name="Dromer F."/>
            <person name="Young S."/>
            <person name="Zeng Q."/>
            <person name="Chapman S."/>
            <person name="Gujja S."/>
            <person name="Saif S."/>
            <person name="Birren B."/>
        </authorList>
    </citation>
    <scope>NUCLEOTIDE SEQUENCE [LARGE SCALE GENOMIC DNA]</scope>
    <source>
        <strain evidence="3 4">ATCC 28783</strain>
    </source>
</reference>
<feature type="compositionally biased region" description="Low complexity" evidence="1">
    <location>
        <begin position="401"/>
        <end position="411"/>
    </location>
</feature>
<keyword evidence="2" id="KW-0732">Signal</keyword>
<evidence type="ECO:0000313" key="4">
    <source>
        <dbReference type="Proteomes" id="UP000289152"/>
    </source>
</evidence>
<proteinExistence type="predicted"/>
<accession>A0A4Q1BCZ3</accession>
<evidence type="ECO:0000256" key="2">
    <source>
        <dbReference type="SAM" id="SignalP"/>
    </source>
</evidence>
<dbReference type="PRINTS" id="PR00347">
    <property type="entry name" value="THAUMATIN"/>
</dbReference>
<dbReference type="PANTHER" id="PTHR31048">
    <property type="entry name" value="OS03G0233200 PROTEIN"/>
    <property type="match status" value="1"/>
</dbReference>
<evidence type="ECO:0008006" key="5">
    <source>
        <dbReference type="Google" id="ProtNLM"/>
    </source>
</evidence>
<dbReference type="AlphaFoldDB" id="A0A4Q1BCZ3"/>
<dbReference type="SUPFAM" id="SSF49870">
    <property type="entry name" value="Osmotin, thaumatin-like protein"/>
    <property type="match status" value="1"/>
</dbReference>
<feature type="region of interest" description="Disordered" evidence="1">
    <location>
        <begin position="260"/>
        <end position="291"/>
    </location>
</feature>
<dbReference type="OrthoDB" id="430315at2759"/>
<organism evidence="3 4">
    <name type="scientific">Tremella mesenterica</name>
    <name type="common">Jelly fungus</name>
    <dbReference type="NCBI Taxonomy" id="5217"/>
    <lineage>
        <taxon>Eukaryota</taxon>
        <taxon>Fungi</taxon>
        <taxon>Dikarya</taxon>
        <taxon>Basidiomycota</taxon>
        <taxon>Agaricomycotina</taxon>
        <taxon>Tremellomycetes</taxon>
        <taxon>Tremellales</taxon>
        <taxon>Tremellaceae</taxon>
        <taxon>Tremella</taxon>
    </lineage>
</organism>
<name>A0A4Q1BCZ3_TREME</name>
<feature type="signal peptide" evidence="2">
    <location>
        <begin position="1"/>
        <end position="20"/>
    </location>
</feature>
<gene>
    <name evidence="3" type="ORF">M231_06746</name>
</gene>